<evidence type="ECO:0000259" key="2">
    <source>
        <dbReference type="PROSITE" id="PS50405"/>
    </source>
</evidence>
<dbReference type="InterPro" id="IPR004045">
    <property type="entry name" value="Glutathione_S-Trfase_N"/>
</dbReference>
<name>A0ABV4NUG9_9GAMM</name>
<organism evidence="3 4">
    <name type="scientific">Microbulbifer epialgicus</name>
    <dbReference type="NCBI Taxonomy" id="393907"/>
    <lineage>
        <taxon>Bacteria</taxon>
        <taxon>Pseudomonadati</taxon>
        <taxon>Pseudomonadota</taxon>
        <taxon>Gammaproteobacteria</taxon>
        <taxon>Cellvibrionales</taxon>
        <taxon>Microbulbiferaceae</taxon>
        <taxon>Microbulbifer</taxon>
    </lineage>
</organism>
<evidence type="ECO:0000259" key="1">
    <source>
        <dbReference type="PROSITE" id="PS50404"/>
    </source>
</evidence>
<dbReference type="EMBL" id="JBGMEK010000002">
    <property type="protein sequence ID" value="MFA0809707.1"/>
    <property type="molecule type" value="Genomic_DNA"/>
</dbReference>
<dbReference type="PANTHER" id="PTHR44051:SF21">
    <property type="entry name" value="GLUTATHIONE S-TRANSFERASE FAMILY PROTEIN"/>
    <property type="match status" value="1"/>
</dbReference>
<dbReference type="SFLD" id="SFLDS00019">
    <property type="entry name" value="Glutathione_Transferase_(cytos"/>
    <property type="match status" value="1"/>
</dbReference>
<comment type="caution">
    <text evidence="3">The sequence shown here is derived from an EMBL/GenBank/DDBJ whole genome shotgun (WGS) entry which is preliminary data.</text>
</comment>
<evidence type="ECO:0000313" key="4">
    <source>
        <dbReference type="Proteomes" id="UP001569428"/>
    </source>
</evidence>
<dbReference type="SFLD" id="SFLDG00358">
    <property type="entry name" value="Main_(cytGST)"/>
    <property type="match status" value="1"/>
</dbReference>
<accession>A0ABV4NUG9</accession>
<feature type="domain" description="GST N-terminal" evidence="1">
    <location>
        <begin position="2"/>
        <end position="82"/>
    </location>
</feature>
<dbReference type="RefSeq" id="WP_371837320.1">
    <property type="nucleotide sequence ID" value="NZ_JBGMEK010000002.1"/>
</dbReference>
<dbReference type="CDD" id="cd03046">
    <property type="entry name" value="GST_N_GTT1_like"/>
    <property type="match status" value="1"/>
</dbReference>
<dbReference type="SUPFAM" id="SSF47616">
    <property type="entry name" value="GST C-terminal domain-like"/>
    <property type="match status" value="1"/>
</dbReference>
<evidence type="ECO:0000313" key="3">
    <source>
        <dbReference type="EMBL" id="MFA0809707.1"/>
    </source>
</evidence>
<dbReference type="Gene3D" id="3.40.30.10">
    <property type="entry name" value="Glutaredoxin"/>
    <property type="match status" value="1"/>
</dbReference>
<keyword evidence="4" id="KW-1185">Reference proteome</keyword>
<dbReference type="PROSITE" id="PS50405">
    <property type="entry name" value="GST_CTER"/>
    <property type="match status" value="1"/>
</dbReference>
<dbReference type="PROSITE" id="PS50404">
    <property type="entry name" value="GST_NTER"/>
    <property type="match status" value="1"/>
</dbReference>
<sequence length="211" mass="23566">MANEITFYTNPQSRGGIVRWMLEELDIPYQTQVLEYGEPMKTPEYLAINPMGKVPTLTHGDRVITESAAICVYLADVFSDAGLGPNNDDERARYYRWMFFAAGPMESAVVNKKIFGELAGEDKHQGVLGYGNYQLTLDALSGAIMSSPYIAGERFTAADVYIGAQLGWGLQFGTIEKRGEYQEYFGRLSQREAFQRAEALDEALQKEASET</sequence>
<gene>
    <name evidence="3" type="ORF">ACCI49_02150</name>
</gene>
<dbReference type="SUPFAM" id="SSF52833">
    <property type="entry name" value="Thioredoxin-like"/>
    <property type="match status" value="1"/>
</dbReference>
<dbReference type="InterPro" id="IPR036249">
    <property type="entry name" value="Thioredoxin-like_sf"/>
</dbReference>
<dbReference type="Proteomes" id="UP001569428">
    <property type="component" value="Unassembled WGS sequence"/>
</dbReference>
<dbReference type="Gene3D" id="1.20.1050.10">
    <property type="match status" value="1"/>
</dbReference>
<dbReference type="Pfam" id="PF13409">
    <property type="entry name" value="GST_N_2"/>
    <property type="match status" value="1"/>
</dbReference>
<reference evidence="3 4" key="1">
    <citation type="submission" date="2024-08" db="EMBL/GenBank/DDBJ databases">
        <authorList>
            <person name="Ishaq N."/>
        </authorList>
    </citation>
    <scope>NUCLEOTIDE SEQUENCE [LARGE SCALE GENOMIC DNA]</scope>
    <source>
        <strain evidence="3 4">DSM 18651</strain>
    </source>
</reference>
<dbReference type="InterPro" id="IPR036282">
    <property type="entry name" value="Glutathione-S-Trfase_C_sf"/>
</dbReference>
<proteinExistence type="predicted"/>
<dbReference type="SFLD" id="SFLDG01150">
    <property type="entry name" value="Main.1:_Beta-like"/>
    <property type="match status" value="1"/>
</dbReference>
<dbReference type="PANTHER" id="PTHR44051">
    <property type="entry name" value="GLUTATHIONE S-TRANSFERASE-RELATED"/>
    <property type="match status" value="1"/>
</dbReference>
<dbReference type="InterPro" id="IPR010987">
    <property type="entry name" value="Glutathione-S-Trfase_C-like"/>
</dbReference>
<protein>
    <submittedName>
        <fullName evidence="3">Glutathione S-transferase family protein</fullName>
    </submittedName>
</protein>
<dbReference type="CDD" id="cd03207">
    <property type="entry name" value="GST_C_8"/>
    <property type="match status" value="1"/>
</dbReference>
<feature type="domain" description="GST C-terminal" evidence="2">
    <location>
        <begin position="87"/>
        <end position="211"/>
    </location>
</feature>
<dbReference type="InterPro" id="IPR040079">
    <property type="entry name" value="Glutathione_S-Trfase"/>
</dbReference>